<dbReference type="Proteomes" id="UP000675554">
    <property type="component" value="Unassembled WGS sequence"/>
</dbReference>
<reference evidence="3" key="1">
    <citation type="submission" date="2021-04" db="EMBL/GenBank/DDBJ databases">
        <title>Sequencing of actinobacteria type strains.</title>
        <authorList>
            <person name="Nguyen G.-S."/>
            <person name="Wentzel A."/>
        </authorList>
    </citation>
    <scope>NUCLEOTIDE SEQUENCE</scope>
    <source>
        <strain evidence="3">DSM 42095</strain>
    </source>
</reference>
<dbReference type="Pfam" id="PF01047">
    <property type="entry name" value="MarR"/>
    <property type="match status" value="1"/>
</dbReference>
<dbReference type="Gene3D" id="1.10.10.10">
    <property type="entry name" value="Winged helix-like DNA-binding domain superfamily/Winged helix DNA-binding domain"/>
    <property type="match status" value="1"/>
</dbReference>
<feature type="compositionally biased region" description="Polar residues" evidence="1">
    <location>
        <begin position="149"/>
        <end position="160"/>
    </location>
</feature>
<proteinExistence type="predicted"/>
<dbReference type="SUPFAM" id="SSF46785">
    <property type="entry name" value="Winged helix' DNA-binding domain"/>
    <property type="match status" value="1"/>
</dbReference>
<dbReference type="PANTHER" id="PTHR33164">
    <property type="entry name" value="TRANSCRIPTIONAL REGULATOR, MARR FAMILY"/>
    <property type="match status" value="1"/>
</dbReference>
<protein>
    <submittedName>
        <fullName evidence="3">MarR family transcriptional regulator</fullName>
    </submittedName>
</protein>
<dbReference type="InterPro" id="IPR036388">
    <property type="entry name" value="WH-like_DNA-bd_sf"/>
</dbReference>
<name>A0A8T4IVP6_9ACTN</name>
<evidence type="ECO:0000313" key="3">
    <source>
        <dbReference type="EMBL" id="MBR7676511.1"/>
    </source>
</evidence>
<dbReference type="PRINTS" id="PR00598">
    <property type="entry name" value="HTHMARR"/>
</dbReference>
<evidence type="ECO:0000256" key="1">
    <source>
        <dbReference type="SAM" id="MobiDB-lite"/>
    </source>
</evidence>
<dbReference type="PROSITE" id="PS50995">
    <property type="entry name" value="HTH_MARR_2"/>
    <property type="match status" value="1"/>
</dbReference>
<feature type="region of interest" description="Disordered" evidence="1">
    <location>
        <begin position="140"/>
        <end position="160"/>
    </location>
</feature>
<dbReference type="GO" id="GO:0003700">
    <property type="term" value="F:DNA-binding transcription factor activity"/>
    <property type="evidence" value="ECO:0007669"/>
    <property type="project" value="InterPro"/>
</dbReference>
<dbReference type="EMBL" id="JAGSMN010000673">
    <property type="protein sequence ID" value="MBR7676511.1"/>
    <property type="molecule type" value="Genomic_DNA"/>
</dbReference>
<dbReference type="SMART" id="SM00347">
    <property type="entry name" value="HTH_MARR"/>
    <property type="match status" value="1"/>
</dbReference>
<dbReference type="InterPro" id="IPR000835">
    <property type="entry name" value="HTH_MarR-typ"/>
</dbReference>
<feature type="domain" description="HTH marR-type" evidence="2">
    <location>
        <begin position="7"/>
        <end position="137"/>
    </location>
</feature>
<dbReference type="AlphaFoldDB" id="A0A8T4IVP6"/>
<gene>
    <name evidence="3" type="ORF">KDA82_26580</name>
</gene>
<evidence type="ECO:0000313" key="4">
    <source>
        <dbReference type="Proteomes" id="UP000675554"/>
    </source>
</evidence>
<sequence length="160" mass="18052">MAARSQYEELARHLSAIGAVKREMARGLPHDCPPASAAVLMLLSKFGEMRTGRLAELMAVDMSVTSRHVTHVAERGWIERHPDPQDGRSRLLRISENGQKQLDQLSEHTTEMLQQNLHDWSDDDVALLNAMLEKLRSSFGDCRTRGTHNDTQSKIPTARR</sequence>
<dbReference type="PANTHER" id="PTHR33164:SF57">
    <property type="entry name" value="MARR-FAMILY TRANSCRIPTIONAL REGULATOR"/>
    <property type="match status" value="1"/>
</dbReference>
<dbReference type="InterPro" id="IPR036390">
    <property type="entry name" value="WH_DNA-bd_sf"/>
</dbReference>
<accession>A0A8T4IVP6</accession>
<comment type="caution">
    <text evidence="3">The sequence shown here is derived from an EMBL/GenBank/DDBJ whole genome shotgun (WGS) entry which is preliminary data.</text>
</comment>
<evidence type="ECO:0000259" key="2">
    <source>
        <dbReference type="PROSITE" id="PS50995"/>
    </source>
</evidence>
<dbReference type="GO" id="GO:0006950">
    <property type="term" value="P:response to stress"/>
    <property type="evidence" value="ECO:0007669"/>
    <property type="project" value="TreeGrafter"/>
</dbReference>
<keyword evidence="4" id="KW-1185">Reference proteome</keyword>
<dbReference type="InterPro" id="IPR039422">
    <property type="entry name" value="MarR/SlyA-like"/>
</dbReference>
<organism evidence="3 4">
    <name type="scientific">Streptomyces daliensis</name>
    <dbReference type="NCBI Taxonomy" id="299421"/>
    <lineage>
        <taxon>Bacteria</taxon>
        <taxon>Bacillati</taxon>
        <taxon>Actinomycetota</taxon>
        <taxon>Actinomycetes</taxon>
        <taxon>Kitasatosporales</taxon>
        <taxon>Streptomycetaceae</taxon>
        <taxon>Streptomyces</taxon>
    </lineage>
</organism>